<sequence>MQVFTTMLVLAAMVFAAPNVAERQNTGCFGAGQACISTSDCCNYQTGKGGSCVWPDDVSSSTGTCT</sequence>
<comment type="caution">
    <text evidence="1">The sequence shown here is derived from an EMBL/GenBank/DDBJ whole genome shotgun (WGS) entry which is preliminary data.</text>
</comment>
<dbReference type="AlphaFoldDB" id="A0A161W079"/>
<dbReference type="Proteomes" id="UP000076584">
    <property type="component" value="Unassembled WGS sequence"/>
</dbReference>
<organism evidence="1 2">
    <name type="scientific">Colletotrichum incanum</name>
    <name type="common">Soybean anthracnose fungus</name>
    <dbReference type="NCBI Taxonomy" id="1573173"/>
    <lineage>
        <taxon>Eukaryota</taxon>
        <taxon>Fungi</taxon>
        <taxon>Dikarya</taxon>
        <taxon>Ascomycota</taxon>
        <taxon>Pezizomycotina</taxon>
        <taxon>Sordariomycetes</taxon>
        <taxon>Hypocreomycetidae</taxon>
        <taxon>Glomerellales</taxon>
        <taxon>Glomerellaceae</taxon>
        <taxon>Colletotrichum</taxon>
        <taxon>Colletotrichum spaethianum species complex</taxon>
    </lineage>
</organism>
<dbReference type="OrthoDB" id="4808561at2759"/>
<proteinExistence type="predicted"/>
<accession>A0A161W079</accession>
<reference evidence="1 2" key="1">
    <citation type="submission" date="2015-06" db="EMBL/GenBank/DDBJ databases">
        <title>Survival trade-offs in plant roots during colonization by closely related pathogenic and mutualistic fungi.</title>
        <authorList>
            <person name="Hacquard S."/>
            <person name="Kracher B."/>
            <person name="Hiruma K."/>
            <person name="Weinman A."/>
            <person name="Muench P."/>
            <person name="Garrido Oter R."/>
            <person name="Ver Loren van Themaat E."/>
            <person name="Dallerey J.-F."/>
            <person name="Damm U."/>
            <person name="Henrissat B."/>
            <person name="Lespinet O."/>
            <person name="Thon M."/>
            <person name="Kemen E."/>
            <person name="McHardy A.C."/>
            <person name="Schulze-Lefert P."/>
            <person name="O'Connell R.J."/>
        </authorList>
    </citation>
    <scope>NUCLEOTIDE SEQUENCE [LARGE SCALE GENOMIC DNA]</scope>
    <source>
        <strain evidence="1 2">MAFF 238704</strain>
    </source>
</reference>
<protein>
    <submittedName>
        <fullName evidence="1">Uncharacterized protein</fullName>
    </submittedName>
</protein>
<evidence type="ECO:0000313" key="1">
    <source>
        <dbReference type="EMBL" id="KZL79395.1"/>
    </source>
</evidence>
<dbReference type="EMBL" id="LFIW01002106">
    <property type="protein sequence ID" value="KZL79395.1"/>
    <property type="molecule type" value="Genomic_DNA"/>
</dbReference>
<evidence type="ECO:0000313" key="2">
    <source>
        <dbReference type="Proteomes" id="UP000076584"/>
    </source>
</evidence>
<keyword evidence="2" id="KW-1185">Reference proteome</keyword>
<gene>
    <name evidence="1" type="ORF">CI238_01248</name>
</gene>
<name>A0A161W079_COLIC</name>